<organism evidence="3 4">
    <name type="scientific">Coccomyxa viridis</name>
    <dbReference type="NCBI Taxonomy" id="1274662"/>
    <lineage>
        <taxon>Eukaryota</taxon>
        <taxon>Viridiplantae</taxon>
        <taxon>Chlorophyta</taxon>
        <taxon>core chlorophytes</taxon>
        <taxon>Trebouxiophyceae</taxon>
        <taxon>Trebouxiophyceae incertae sedis</taxon>
        <taxon>Coccomyxaceae</taxon>
        <taxon>Coccomyxa</taxon>
    </lineage>
</organism>
<feature type="compositionally biased region" description="Polar residues" evidence="1">
    <location>
        <begin position="183"/>
        <end position="201"/>
    </location>
</feature>
<feature type="transmembrane region" description="Helical" evidence="2">
    <location>
        <begin position="105"/>
        <end position="129"/>
    </location>
</feature>
<evidence type="ECO:0000256" key="1">
    <source>
        <dbReference type="SAM" id="MobiDB-lite"/>
    </source>
</evidence>
<name>A0ABP1G898_9CHLO</name>
<keyword evidence="2" id="KW-1133">Transmembrane helix</keyword>
<sequence length="252" mass="26236">MLNLLKHLGEKQAGAGSLAVQPECKLPAEQTDSQCKDSCSTAGCTIIPVKTPSSGSAATPCKVGSELNGRRAKQKKSHLCSIDLEEQARAAAQTRAHLEWAQRTGYCAVLTLGIIIGAFIFASACAYHWSILLESPLALQGASPGQAGADGLLSWEEMALRHGNKAVIILSDSNHREPILTARSDTGPTAGDTASTGGTFNANTADPAAAASAMDAAPAAADMAARSSFLGRMTQKRRSKNEKARNTMEGVS</sequence>
<evidence type="ECO:0000313" key="3">
    <source>
        <dbReference type="EMBL" id="CAL5226991.1"/>
    </source>
</evidence>
<comment type="caution">
    <text evidence="3">The sequence shown here is derived from an EMBL/GenBank/DDBJ whole genome shotgun (WGS) entry which is preliminary data.</text>
</comment>
<keyword evidence="4" id="KW-1185">Reference proteome</keyword>
<feature type="region of interest" description="Disordered" evidence="1">
    <location>
        <begin position="182"/>
        <end position="201"/>
    </location>
</feature>
<dbReference type="EMBL" id="CAXHTA020000016">
    <property type="protein sequence ID" value="CAL5226991.1"/>
    <property type="molecule type" value="Genomic_DNA"/>
</dbReference>
<proteinExistence type="predicted"/>
<dbReference type="Proteomes" id="UP001497392">
    <property type="component" value="Unassembled WGS sequence"/>
</dbReference>
<evidence type="ECO:0000256" key="2">
    <source>
        <dbReference type="SAM" id="Phobius"/>
    </source>
</evidence>
<keyword evidence="2" id="KW-0472">Membrane</keyword>
<feature type="region of interest" description="Disordered" evidence="1">
    <location>
        <begin position="228"/>
        <end position="252"/>
    </location>
</feature>
<evidence type="ECO:0000313" key="4">
    <source>
        <dbReference type="Proteomes" id="UP001497392"/>
    </source>
</evidence>
<gene>
    <name evidence="3" type="primary">g9880</name>
    <name evidence="3" type="ORF">VP750_LOCUS8897</name>
</gene>
<keyword evidence="2" id="KW-0812">Transmembrane</keyword>
<reference evidence="3 4" key="1">
    <citation type="submission" date="2024-06" db="EMBL/GenBank/DDBJ databases">
        <authorList>
            <person name="Kraege A."/>
            <person name="Thomma B."/>
        </authorList>
    </citation>
    <scope>NUCLEOTIDE SEQUENCE [LARGE SCALE GENOMIC DNA]</scope>
</reference>
<accession>A0ABP1G898</accession>
<protein>
    <submittedName>
        <fullName evidence="3">G9880 protein</fullName>
    </submittedName>
</protein>